<name>A0A6U0DPU0_9CHLO</name>
<gene>
    <name evidence="3" type="ORF">OMED0929_LOCUS676</name>
</gene>
<reference evidence="3" key="1">
    <citation type="submission" date="2021-01" db="EMBL/GenBank/DDBJ databases">
        <authorList>
            <person name="Corre E."/>
            <person name="Pelletier E."/>
            <person name="Niang G."/>
            <person name="Scheremetjew M."/>
            <person name="Finn R."/>
            <person name="Kale V."/>
            <person name="Holt S."/>
            <person name="Cochrane G."/>
            <person name="Meng A."/>
            <person name="Brown T."/>
            <person name="Cohen L."/>
        </authorList>
    </citation>
    <scope>NUCLEOTIDE SEQUENCE</scope>
    <source>
        <strain evidence="3">Clade-D-RCC2572</strain>
    </source>
</reference>
<organism evidence="3">
    <name type="scientific">Ostreococcus mediterraneus</name>
    <dbReference type="NCBI Taxonomy" id="1486918"/>
    <lineage>
        <taxon>Eukaryota</taxon>
        <taxon>Viridiplantae</taxon>
        <taxon>Chlorophyta</taxon>
        <taxon>Mamiellophyceae</taxon>
        <taxon>Mamiellales</taxon>
        <taxon>Bathycoccaceae</taxon>
        <taxon>Ostreococcus</taxon>
    </lineage>
</organism>
<proteinExistence type="predicted"/>
<dbReference type="AlphaFoldDB" id="A0A6U0DPU0"/>
<dbReference type="InterPro" id="IPR021883">
    <property type="entry name" value="LPA1-like"/>
</dbReference>
<keyword evidence="2" id="KW-0812">Transmembrane</keyword>
<feature type="repeat" description="TPR" evidence="1">
    <location>
        <begin position="81"/>
        <end position="114"/>
    </location>
</feature>
<dbReference type="EMBL" id="HBEW01000798">
    <property type="protein sequence ID" value="CAD8576440.1"/>
    <property type="molecule type" value="Transcribed_RNA"/>
</dbReference>
<feature type="transmembrane region" description="Helical" evidence="2">
    <location>
        <begin position="199"/>
        <end position="219"/>
    </location>
</feature>
<keyword evidence="2" id="KW-1133">Transmembrane helix</keyword>
<dbReference type="SMART" id="SM00028">
    <property type="entry name" value="TPR"/>
    <property type="match status" value="2"/>
</dbReference>
<dbReference type="PANTHER" id="PTHR35498:SF4">
    <property type="entry name" value="PROTEIN LOW PSII ACCUMULATION 1, CHLOROPLASTIC"/>
    <property type="match status" value="1"/>
</dbReference>
<protein>
    <submittedName>
        <fullName evidence="3">Uncharacterized protein</fullName>
    </submittedName>
</protein>
<keyword evidence="2" id="KW-0472">Membrane</keyword>
<dbReference type="SUPFAM" id="SSF48452">
    <property type="entry name" value="TPR-like"/>
    <property type="match status" value="1"/>
</dbReference>
<dbReference type="PROSITE" id="PS50005">
    <property type="entry name" value="TPR"/>
    <property type="match status" value="1"/>
</dbReference>
<dbReference type="PANTHER" id="PTHR35498">
    <property type="entry name" value="PROTEIN LOW PSII ACCUMULATION 1, CHLOROPLASTIC"/>
    <property type="match status" value="1"/>
</dbReference>
<evidence type="ECO:0000256" key="2">
    <source>
        <dbReference type="SAM" id="Phobius"/>
    </source>
</evidence>
<dbReference type="Pfam" id="PF11998">
    <property type="entry name" value="DUF3493"/>
    <property type="match status" value="1"/>
</dbReference>
<feature type="transmembrane region" description="Helical" evidence="2">
    <location>
        <begin position="239"/>
        <end position="257"/>
    </location>
</feature>
<keyword evidence="1" id="KW-0802">TPR repeat</keyword>
<evidence type="ECO:0000256" key="1">
    <source>
        <dbReference type="PROSITE-ProRule" id="PRU00339"/>
    </source>
</evidence>
<evidence type="ECO:0000313" key="3">
    <source>
        <dbReference type="EMBL" id="CAD8576440.1"/>
    </source>
</evidence>
<dbReference type="InterPro" id="IPR019734">
    <property type="entry name" value="TPR_rpt"/>
</dbReference>
<accession>A0A6U0DPU0</accession>
<dbReference type="InterPro" id="IPR011990">
    <property type="entry name" value="TPR-like_helical_dom_sf"/>
</dbReference>
<sequence>MLPSAMARRATATTATAVVKTARPQHHALRHHRQHHRCQSLVARRVGGTVVDDRRIVVTHATQSSSSSSTTNSGGERYANAAAAVNAGLALFEQKKFDEATSAFTQALGQSPNEDEARAASYNRACGYIKLNMYDEARDDLIAAVNEYNLKFKVLMNDPDLDAFRTSTQYNEVAAAVKGGRGASTMVNLRAEAQEPFRFLKLYLFGGLASGAGLGLFIIGTRLIKALQGGEDAPDMQETVTNLGINVVGLVVFGLLLKNELALRKQVIQKVEREEELGRLGVTLGDSSKNVLFSRLRGSYRVFIVAGSDGHILETLESLERFKDKLKDNKIVVLTVNMNEQASAEDDLPFGQRRRKARTSKTTELSASAAAMLLGGDKKLKLAPVDESAWRRWIINQIESSGFDPTVRDVFFSVAKNGTIWKSGAGVPNWMKLFDELPTEDSIQGKVTGV</sequence>
<dbReference type="Gene3D" id="1.25.40.10">
    <property type="entry name" value="Tetratricopeptide repeat domain"/>
    <property type="match status" value="1"/>
</dbReference>